<accession>A0ACB9WWD7</accession>
<name>A0ACB9WWD7_CHAAC</name>
<gene>
    <name evidence="1" type="ORF">KUCAC02_011450</name>
</gene>
<feature type="non-terminal residue" evidence="1">
    <location>
        <position position="85"/>
    </location>
</feature>
<protein>
    <submittedName>
        <fullName evidence="1">Uncharacterized protein</fullName>
    </submittedName>
</protein>
<evidence type="ECO:0000313" key="1">
    <source>
        <dbReference type="EMBL" id="KAI4818087.1"/>
    </source>
</evidence>
<proteinExistence type="predicted"/>
<organism evidence="1 2">
    <name type="scientific">Chaenocephalus aceratus</name>
    <name type="common">Blackfin icefish</name>
    <name type="synonym">Chaenichthys aceratus</name>
    <dbReference type="NCBI Taxonomy" id="36190"/>
    <lineage>
        <taxon>Eukaryota</taxon>
        <taxon>Metazoa</taxon>
        <taxon>Chordata</taxon>
        <taxon>Craniata</taxon>
        <taxon>Vertebrata</taxon>
        <taxon>Euteleostomi</taxon>
        <taxon>Actinopterygii</taxon>
        <taxon>Neopterygii</taxon>
        <taxon>Teleostei</taxon>
        <taxon>Neoteleostei</taxon>
        <taxon>Acanthomorphata</taxon>
        <taxon>Eupercaria</taxon>
        <taxon>Perciformes</taxon>
        <taxon>Notothenioidei</taxon>
        <taxon>Channichthyidae</taxon>
        <taxon>Chaenocephalus</taxon>
    </lineage>
</organism>
<sequence length="85" mass="9085">AVKAFTAPRLSNPSGTNKRSSAAACPSLLAADLLPLRLKQWEAADGGEADGCLAMETAERRREKVEKRGSQDPEADPEQDPAAFF</sequence>
<evidence type="ECO:0000313" key="2">
    <source>
        <dbReference type="Proteomes" id="UP001057452"/>
    </source>
</evidence>
<feature type="non-terminal residue" evidence="1">
    <location>
        <position position="1"/>
    </location>
</feature>
<dbReference type="Proteomes" id="UP001057452">
    <property type="component" value="Chromosome 11"/>
</dbReference>
<reference evidence="1" key="1">
    <citation type="submission" date="2022-05" db="EMBL/GenBank/DDBJ databases">
        <title>Chromosome-level genome of Chaenocephalus aceratus.</title>
        <authorList>
            <person name="Park H."/>
        </authorList>
    </citation>
    <scope>NUCLEOTIDE SEQUENCE</scope>
    <source>
        <strain evidence="1">KU_202001</strain>
    </source>
</reference>
<comment type="caution">
    <text evidence="1">The sequence shown here is derived from an EMBL/GenBank/DDBJ whole genome shotgun (WGS) entry which is preliminary data.</text>
</comment>
<keyword evidence="2" id="KW-1185">Reference proteome</keyword>
<dbReference type="EMBL" id="CM043795">
    <property type="protein sequence ID" value="KAI4818087.1"/>
    <property type="molecule type" value="Genomic_DNA"/>
</dbReference>